<dbReference type="PANTHER" id="PTHR13914">
    <property type="entry name" value="PROLINE OXIDASE"/>
    <property type="match status" value="1"/>
</dbReference>
<dbReference type="EC" id="1.5.5.2" evidence="3"/>
<reference evidence="11 12" key="1">
    <citation type="submission" date="2015-12" db="EMBL/GenBank/DDBJ databases">
        <title>Haloprofundus marisrubri gen. nov., sp. nov., an extremely halophilic archaeon isolated from the Discovery deep brine-seawater interface in the Red Sea.</title>
        <authorList>
            <person name="Zhang G."/>
            <person name="Stingl U."/>
            <person name="Rashid M."/>
        </authorList>
    </citation>
    <scope>NUCLEOTIDE SEQUENCE [LARGE SCALE GENOMIC DNA]</scope>
    <source>
        <strain evidence="11 12">SB9</strain>
    </source>
</reference>
<evidence type="ECO:0000256" key="8">
    <source>
        <dbReference type="ARBA" id="ARBA00023062"/>
    </source>
</evidence>
<dbReference type="Pfam" id="PF01619">
    <property type="entry name" value="Pro_dh"/>
    <property type="match status" value="1"/>
</dbReference>
<dbReference type="PANTHER" id="PTHR13914:SF0">
    <property type="entry name" value="PROLINE DEHYDROGENASE 1, MITOCHONDRIAL"/>
    <property type="match status" value="1"/>
</dbReference>
<evidence type="ECO:0000256" key="9">
    <source>
        <dbReference type="ARBA" id="ARBA00048779"/>
    </source>
</evidence>
<evidence type="ECO:0000256" key="5">
    <source>
        <dbReference type="ARBA" id="ARBA00022741"/>
    </source>
</evidence>
<dbReference type="OrthoDB" id="8727at2157"/>
<evidence type="ECO:0000256" key="3">
    <source>
        <dbReference type="ARBA" id="ARBA00012695"/>
    </source>
</evidence>
<gene>
    <name evidence="11" type="ORF">AUR64_06185</name>
</gene>
<comment type="pathway">
    <text evidence="2">Amino-acid degradation; L-proline degradation into L-glutamate; L-glutamate from L-proline: step 1/2.</text>
</comment>
<keyword evidence="8" id="KW-0642">Proline metabolism</keyword>
<dbReference type="GO" id="GO:0000166">
    <property type="term" value="F:nucleotide binding"/>
    <property type="evidence" value="ECO:0007669"/>
    <property type="project" value="UniProtKB-KW"/>
</dbReference>
<organism evidence="11 12">
    <name type="scientific">Haloprofundus marisrubri</name>
    <dbReference type="NCBI Taxonomy" id="1514971"/>
    <lineage>
        <taxon>Archaea</taxon>
        <taxon>Methanobacteriati</taxon>
        <taxon>Methanobacteriota</taxon>
        <taxon>Stenosarchaea group</taxon>
        <taxon>Halobacteria</taxon>
        <taxon>Halobacteriales</taxon>
        <taxon>Haloferacaceae</taxon>
        <taxon>Haloprofundus</taxon>
    </lineage>
</organism>
<comment type="cofactor">
    <cofactor evidence="1">
        <name>FAD</name>
        <dbReference type="ChEBI" id="CHEBI:57692"/>
    </cofactor>
</comment>
<evidence type="ECO:0000256" key="4">
    <source>
        <dbReference type="ARBA" id="ARBA00022630"/>
    </source>
</evidence>
<dbReference type="RefSeq" id="WP_058580574.1">
    <property type="nucleotide sequence ID" value="NZ_LOPU01000016.1"/>
</dbReference>
<dbReference type="SUPFAM" id="SSF51730">
    <property type="entry name" value="FAD-linked oxidoreductase"/>
    <property type="match status" value="1"/>
</dbReference>
<keyword evidence="5" id="KW-0547">Nucleotide-binding</keyword>
<protein>
    <recommendedName>
        <fullName evidence="3">proline dehydrogenase</fullName>
        <ecNumber evidence="3">1.5.5.2</ecNumber>
    </recommendedName>
</protein>
<evidence type="ECO:0000313" key="12">
    <source>
        <dbReference type="Proteomes" id="UP000054387"/>
    </source>
</evidence>
<evidence type="ECO:0000256" key="2">
    <source>
        <dbReference type="ARBA" id="ARBA00004739"/>
    </source>
</evidence>
<dbReference type="Proteomes" id="UP000054387">
    <property type="component" value="Unassembled WGS sequence"/>
</dbReference>
<name>A0A0W1RBI6_9EURY</name>
<keyword evidence="7" id="KW-0560">Oxidoreductase</keyword>
<dbReference type="Gene3D" id="3.20.20.220">
    <property type="match status" value="1"/>
</dbReference>
<evidence type="ECO:0000256" key="1">
    <source>
        <dbReference type="ARBA" id="ARBA00001974"/>
    </source>
</evidence>
<dbReference type="UniPathway" id="UPA00261">
    <property type="reaction ID" value="UER00373"/>
</dbReference>
<dbReference type="InterPro" id="IPR029041">
    <property type="entry name" value="FAD-linked_oxidoreductase-like"/>
</dbReference>
<dbReference type="EMBL" id="LOPU01000016">
    <property type="protein sequence ID" value="KTG10776.1"/>
    <property type="molecule type" value="Genomic_DNA"/>
</dbReference>
<accession>A0A0W1RBI6</accession>
<dbReference type="GO" id="GO:0004657">
    <property type="term" value="F:proline dehydrogenase activity"/>
    <property type="evidence" value="ECO:0007669"/>
    <property type="project" value="UniProtKB-EC"/>
</dbReference>
<keyword evidence="12" id="KW-1185">Reference proteome</keyword>
<dbReference type="AlphaFoldDB" id="A0A0W1RBI6"/>
<dbReference type="STRING" id="1514971.AUR64_06185"/>
<sequence>MIPPIAGRFVAGETPATALEHTRRTNADGVKVILNLLGEHYDSREPADADATAYVDLLSDLGRTDLDACVSVKPSQIGLDIGEDVFRENLERITDAAAEHDEFVWVDMEDHDTTDATLSAYETFAEATGGNVGVCVQANLRRTRTDLERLVDVPGKVRLVKGAYDEPEDIAYTDKADVNESYRENLEFMFQEFDGGIAVGSHDPAMIQYATDLHDEYGTDFELQMLMGVREDAQRELAEDGYEVWQYAPYGGKWFSYFYRRIRERKENALFALRAIAGV</sequence>
<proteinExistence type="predicted"/>
<evidence type="ECO:0000256" key="6">
    <source>
        <dbReference type="ARBA" id="ARBA00022827"/>
    </source>
</evidence>
<dbReference type="GO" id="GO:0010133">
    <property type="term" value="P:L-proline catabolic process to L-glutamate"/>
    <property type="evidence" value="ECO:0007669"/>
    <property type="project" value="UniProtKB-UniPathway"/>
</dbReference>
<keyword evidence="4" id="KW-0285">Flavoprotein</keyword>
<comment type="caution">
    <text evidence="11">The sequence shown here is derived from an EMBL/GenBank/DDBJ whole genome shotgun (WGS) entry which is preliminary data.</text>
</comment>
<evidence type="ECO:0000313" key="11">
    <source>
        <dbReference type="EMBL" id="KTG10776.1"/>
    </source>
</evidence>
<comment type="catalytic activity">
    <reaction evidence="9">
        <text>L-proline + a quinone = (S)-1-pyrroline-5-carboxylate + a quinol + H(+)</text>
        <dbReference type="Rhea" id="RHEA:23784"/>
        <dbReference type="ChEBI" id="CHEBI:15378"/>
        <dbReference type="ChEBI" id="CHEBI:17388"/>
        <dbReference type="ChEBI" id="CHEBI:24646"/>
        <dbReference type="ChEBI" id="CHEBI:60039"/>
        <dbReference type="ChEBI" id="CHEBI:132124"/>
        <dbReference type="EC" id="1.5.5.2"/>
    </reaction>
</comment>
<evidence type="ECO:0000259" key="10">
    <source>
        <dbReference type="Pfam" id="PF01619"/>
    </source>
</evidence>
<dbReference type="InterPro" id="IPR002872">
    <property type="entry name" value="Proline_DH_dom"/>
</dbReference>
<keyword evidence="6" id="KW-0274">FAD</keyword>
<dbReference type="PIRSF" id="PIRSF000196">
    <property type="entry name" value="Pro_dehydrog"/>
    <property type="match status" value="1"/>
</dbReference>
<dbReference type="InterPro" id="IPR008219">
    <property type="entry name" value="PRODH_bac_arc"/>
</dbReference>
<dbReference type="InterPro" id="IPR015659">
    <property type="entry name" value="Proline_oxidase"/>
</dbReference>
<evidence type="ECO:0000256" key="7">
    <source>
        <dbReference type="ARBA" id="ARBA00023002"/>
    </source>
</evidence>
<feature type="domain" description="Proline dehydrogenase" evidence="10">
    <location>
        <begin position="19"/>
        <end position="271"/>
    </location>
</feature>